<evidence type="ECO:0000313" key="1">
    <source>
        <dbReference type="EMBL" id="DAF53467.1"/>
    </source>
</evidence>
<reference evidence="1" key="1">
    <citation type="journal article" date="2021" name="Proc. Natl. Acad. Sci. U.S.A.">
        <title>A Catalog of Tens of Thousands of Viruses from Human Metagenomes Reveals Hidden Associations with Chronic Diseases.</title>
        <authorList>
            <person name="Tisza M.J."/>
            <person name="Buck C.B."/>
        </authorList>
    </citation>
    <scope>NUCLEOTIDE SEQUENCE</scope>
    <source>
        <strain evidence="1">CtXBg1</strain>
    </source>
</reference>
<accession>A0A8S5SRL9</accession>
<sequence>MNLEKLKKAEIVYGEKLDHPDDTYGDGHIGSEISVTVEGYGFTATVSAADAEYLARAGRVVSALMDTDVSAEKEPTNRRRK</sequence>
<proteinExistence type="predicted"/>
<name>A0A8S5SRL9_9CAUD</name>
<dbReference type="EMBL" id="BK032653">
    <property type="protein sequence ID" value="DAF53467.1"/>
    <property type="molecule type" value="Genomic_DNA"/>
</dbReference>
<organism evidence="1">
    <name type="scientific">Podoviridae sp. ctXBg1</name>
    <dbReference type="NCBI Taxonomy" id="2827739"/>
    <lineage>
        <taxon>Viruses</taxon>
        <taxon>Duplodnaviria</taxon>
        <taxon>Heunggongvirae</taxon>
        <taxon>Uroviricota</taxon>
        <taxon>Caudoviricetes</taxon>
    </lineage>
</organism>
<protein>
    <submittedName>
        <fullName evidence="1">Uncharacterized protein</fullName>
    </submittedName>
</protein>